<dbReference type="EMBL" id="CAJVPP010002034">
    <property type="protein sequence ID" value="CAG8584276.1"/>
    <property type="molecule type" value="Genomic_DNA"/>
</dbReference>
<evidence type="ECO:0000313" key="2">
    <source>
        <dbReference type="EMBL" id="CAG8584276.1"/>
    </source>
</evidence>
<protein>
    <submittedName>
        <fullName evidence="2">12645_t:CDS:1</fullName>
    </submittedName>
</protein>
<proteinExistence type="predicted"/>
<feature type="signal peptide" evidence="1">
    <location>
        <begin position="1"/>
        <end position="20"/>
    </location>
</feature>
<accession>A0A9N9C1B0</accession>
<reference evidence="2" key="1">
    <citation type="submission" date="2021-06" db="EMBL/GenBank/DDBJ databases">
        <authorList>
            <person name="Kallberg Y."/>
            <person name="Tangrot J."/>
            <person name="Rosling A."/>
        </authorList>
    </citation>
    <scope>NUCLEOTIDE SEQUENCE</scope>
    <source>
        <strain evidence="2">87-6 pot B 2015</strain>
    </source>
</reference>
<sequence length="100" mass="10769">MKVQIILLFFIAYLASESYAKQCKISCKGKNVHEIGGSGSGCYGTDPSDPFHSCEASTPGTSYEFFDDFGCKGSVVRSGQDYVVFRPPPVKAKSAKLSCP</sequence>
<comment type="caution">
    <text evidence="2">The sequence shown here is derived from an EMBL/GenBank/DDBJ whole genome shotgun (WGS) entry which is preliminary data.</text>
</comment>
<feature type="chain" id="PRO_5040444321" evidence="1">
    <location>
        <begin position="21"/>
        <end position="100"/>
    </location>
</feature>
<dbReference type="AlphaFoldDB" id="A0A9N9C1B0"/>
<keyword evidence="1" id="KW-0732">Signal</keyword>
<keyword evidence="3" id="KW-1185">Reference proteome</keyword>
<evidence type="ECO:0000313" key="3">
    <source>
        <dbReference type="Proteomes" id="UP000789375"/>
    </source>
</evidence>
<evidence type="ECO:0000256" key="1">
    <source>
        <dbReference type="SAM" id="SignalP"/>
    </source>
</evidence>
<gene>
    <name evidence="2" type="ORF">FMOSSE_LOCUS8106</name>
</gene>
<organism evidence="2 3">
    <name type="scientific">Funneliformis mosseae</name>
    <name type="common">Endomycorrhizal fungus</name>
    <name type="synonym">Glomus mosseae</name>
    <dbReference type="NCBI Taxonomy" id="27381"/>
    <lineage>
        <taxon>Eukaryota</taxon>
        <taxon>Fungi</taxon>
        <taxon>Fungi incertae sedis</taxon>
        <taxon>Mucoromycota</taxon>
        <taxon>Glomeromycotina</taxon>
        <taxon>Glomeromycetes</taxon>
        <taxon>Glomerales</taxon>
        <taxon>Glomeraceae</taxon>
        <taxon>Funneliformis</taxon>
    </lineage>
</organism>
<name>A0A9N9C1B0_FUNMO</name>
<dbReference type="Proteomes" id="UP000789375">
    <property type="component" value="Unassembled WGS sequence"/>
</dbReference>